<sequence>RHCTEVLALLPFTVPDEPLYLIYSINRVIQVRVGALEANMKGLVLHLAERAARKAHYQNGLLQEEATQLSRNFDLNGTCKDEPPGHSVSTSMFLWLKQVDCLAATALQLLLKLKRHLKIVYGLNDSRCQVFLPNEPPKPGENLSRQTVPFDVSDVRTSLPTTYQDLVQRYQDLKNALKEDTVDYATYTANIKRKRPTPRKKPGRGAPASQDMYDDDDANLTGGSAVRKRTTPRKRIGRTLADDMDDDDDYDDADWMGGGRRLTGSSTRGNRSAGRQR</sequence>
<feature type="compositionally biased region" description="Acidic residues" evidence="1">
    <location>
        <begin position="242"/>
        <end position="254"/>
    </location>
</feature>
<dbReference type="GO" id="GO:0071169">
    <property type="term" value="P:establishment of protein localization to chromatin"/>
    <property type="evidence" value="ECO:0007669"/>
    <property type="project" value="TreeGrafter"/>
</dbReference>
<dbReference type="GO" id="GO:0003682">
    <property type="term" value="F:chromatin binding"/>
    <property type="evidence" value="ECO:0007669"/>
    <property type="project" value="TreeGrafter"/>
</dbReference>
<feature type="non-terminal residue" evidence="2">
    <location>
        <position position="1"/>
    </location>
</feature>
<feature type="compositionally biased region" description="Basic residues" evidence="1">
    <location>
        <begin position="191"/>
        <end position="203"/>
    </location>
</feature>
<evidence type="ECO:0000256" key="1">
    <source>
        <dbReference type="SAM" id="MobiDB-lite"/>
    </source>
</evidence>
<comment type="caution">
    <text evidence="2">The sequence shown here is derived from an EMBL/GenBank/DDBJ whole genome shotgun (WGS) entry which is preliminary data.</text>
</comment>
<dbReference type="AlphaFoldDB" id="A0AAV0N7I7"/>
<evidence type="ECO:0008006" key="4">
    <source>
        <dbReference type="Google" id="ProtNLM"/>
    </source>
</evidence>
<evidence type="ECO:0000313" key="2">
    <source>
        <dbReference type="EMBL" id="CAI0454369.1"/>
    </source>
</evidence>
<dbReference type="GO" id="GO:0061775">
    <property type="term" value="F:cohesin loader activity"/>
    <property type="evidence" value="ECO:0007669"/>
    <property type="project" value="InterPro"/>
</dbReference>
<proteinExistence type="predicted"/>
<dbReference type="GO" id="GO:0034087">
    <property type="term" value="P:establishment of mitotic sister chromatid cohesion"/>
    <property type="evidence" value="ECO:0007669"/>
    <property type="project" value="TreeGrafter"/>
</dbReference>
<feature type="compositionally biased region" description="Basic residues" evidence="1">
    <location>
        <begin position="226"/>
        <end position="237"/>
    </location>
</feature>
<feature type="region of interest" description="Disordered" evidence="1">
    <location>
        <begin position="189"/>
        <end position="277"/>
    </location>
</feature>
<dbReference type="PANTHER" id="PTHR21704">
    <property type="entry name" value="NIPPED-B-LIKE PROTEIN DELANGIN SCC2-RELATED"/>
    <property type="match status" value="1"/>
</dbReference>
<dbReference type="GO" id="GO:0090694">
    <property type="term" value="C:Scc2-Scc4 cohesin loading complex"/>
    <property type="evidence" value="ECO:0007669"/>
    <property type="project" value="TreeGrafter"/>
</dbReference>
<gene>
    <name evidence="2" type="ORF">LITE_LOCUS31938</name>
</gene>
<dbReference type="GO" id="GO:0140588">
    <property type="term" value="P:chromatin looping"/>
    <property type="evidence" value="ECO:0007669"/>
    <property type="project" value="InterPro"/>
</dbReference>
<evidence type="ECO:0000313" key="3">
    <source>
        <dbReference type="Proteomes" id="UP001154282"/>
    </source>
</evidence>
<dbReference type="GO" id="GO:1990414">
    <property type="term" value="P:replication-born double-strand break repair via sister chromatid exchange"/>
    <property type="evidence" value="ECO:0007669"/>
    <property type="project" value="TreeGrafter"/>
</dbReference>
<name>A0AAV0N7I7_9ROSI</name>
<dbReference type="InterPro" id="IPR033031">
    <property type="entry name" value="Scc2/Nipped-B"/>
</dbReference>
<dbReference type="EMBL" id="CAMGYJ010000008">
    <property type="protein sequence ID" value="CAI0454369.1"/>
    <property type="molecule type" value="Genomic_DNA"/>
</dbReference>
<protein>
    <recommendedName>
        <fullName evidence="4">Sister chromatid cohesion protein</fullName>
    </recommendedName>
</protein>
<keyword evidence="3" id="KW-1185">Reference proteome</keyword>
<dbReference type="GO" id="GO:0010468">
    <property type="term" value="P:regulation of gene expression"/>
    <property type="evidence" value="ECO:0007669"/>
    <property type="project" value="InterPro"/>
</dbReference>
<accession>A0AAV0N7I7</accession>
<dbReference type="PANTHER" id="PTHR21704:SF18">
    <property type="entry name" value="NIPPED-B-LIKE PROTEIN"/>
    <property type="match status" value="1"/>
</dbReference>
<feature type="compositionally biased region" description="Low complexity" evidence="1">
    <location>
        <begin position="262"/>
        <end position="277"/>
    </location>
</feature>
<dbReference type="Proteomes" id="UP001154282">
    <property type="component" value="Unassembled WGS sequence"/>
</dbReference>
<reference evidence="2" key="1">
    <citation type="submission" date="2022-08" db="EMBL/GenBank/DDBJ databases">
        <authorList>
            <person name="Gutierrez-Valencia J."/>
        </authorList>
    </citation>
    <scope>NUCLEOTIDE SEQUENCE</scope>
</reference>
<organism evidence="2 3">
    <name type="scientific">Linum tenue</name>
    <dbReference type="NCBI Taxonomy" id="586396"/>
    <lineage>
        <taxon>Eukaryota</taxon>
        <taxon>Viridiplantae</taxon>
        <taxon>Streptophyta</taxon>
        <taxon>Embryophyta</taxon>
        <taxon>Tracheophyta</taxon>
        <taxon>Spermatophyta</taxon>
        <taxon>Magnoliopsida</taxon>
        <taxon>eudicotyledons</taxon>
        <taxon>Gunneridae</taxon>
        <taxon>Pentapetalae</taxon>
        <taxon>rosids</taxon>
        <taxon>fabids</taxon>
        <taxon>Malpighiales</taxon>
        <taxon>Linaceae</taxon>
        <taxon>Linum</taxon>
    </lineage>
</organism>